<dbReference type="Proteomes" id="UP001598251">
    <property type="component" value="Unassembled WGS sequence"/>
</dbReference>
<dbReference type="SUPFAM" id="SSF51735">
    <property type="entry name" value="NAD(P)-binding Rossmann-fold domains"/>
    <property type="match status" value="1"/>
</dbReference>
<protein>
    <submittedName>
        <fullName evidence="2">NAD-dependent epimerase/dehydratase family protein</fullName>
    </submittedName>
</protein>
<dbReference type="RefSeq" id="WP_382829368.1">
    <property type="nucleotide sequence ID" value="NZ_JBHXLY010000030.1"/>
</dbReference>
<comment type="caution">
    <text evidence="2">The sequence shown here is derived from an EMBL/GenBank/DDBJ whole genome shotgun (WGS) entry which is preliminary data.</text>
</comment>
<keyword evidence="3" id="KW-1185">Reference proteome</keyword>
<name>A0ABW6ES79_9ACTN</name>
<dbReference type="EMBL" id="JBHXOF010000028">
    <property type="protein sequence ID" value="MFD4217249.1"/>
    <property type="molecule type" value="Genomic_DNA"/>
</dbReference>
<evidence type="ECO:0000313" key="3">
    <source>
        <dbReference type="Proteomes" id="UP001598251"/>
    </source>
</evidence>
<accession>A0ABW6ES79</accession>
<feature type="domain" description="NAD-dependent epimerase/dehydratase" evidence="1">
    <location>
        <begin position="12"/>
        <end position="69"/>
    </location>
</feature>
<evidence type="ECO:0000313" key="2">
    <source>
        <dbReference type="EMBL" id="MFD4217249.1"/>
    </source>
</evidence>
<reference evidence="2 3" key="1">
    <citation type="submission" date="2024-09" db="EMBL/GenBank/DDBJ databases">
        <title>The Natural Products Discovery Center: Release of the First 8490 Sequenced Strains for Exploring Actinobacteria Biosynthetic Diversity.</title>
        <authorList>
            <person name="Kalkreuter E."/>
            <person name="Kautsar S.A."/>
            <person name="Yang D."/>
            <person name="Bader C.D."/>
            <person name="Teijaro C.N."/>
            <person name="Fluegel L."/>
            <person name="Davis C.M."/>
            <person name="Simpson J.R."/>
            <person name="Lauterbach L."/>
            <person name="Steele A.D."/>
            <person name="Gui C."/>
            <person name="Meng S."/>
            <person name="Li G."/>
            <person name="Viehrig K."/>
            <person name="Ye F."/>
            <person name="Su P."/>
            <person name="Kiefer A.F."/>
            <person name="Nichols A."/>
            <person name="Cepeda A.J."/>
            <person name="Yan W."/>
            <person name="Fan B."/>
            <person name="Jiang Y."/>
            <person name="Adhikari A."/>
            <person name="Zheng C.-J."/>
            <person name="Schuster L."/>
            <person name="Cowan T.M."/>
            <person name="Smanski M.J."/>
            <person name="Chevrette M.G."/>
            <person name="De Carvalho L.P.S."/>
            <person name="Shen B."/>
        </authorList>
    </citation>
    <scope>NUCLEOTIDE SEQUENCE [LARGE SCALE GENOMIC DNA]</scope>
    <source>
        <strain evidence="2 3">NPDC058546</strain>
    </source>
</reference>
<dbReference type="InterPro" id="IPR001509">
    <property type="entry name" value="Epimerase_deHydtase"/>
</dbReference>
<evidence type="ECO:0000259" key="1">
    <source>
        <dbReference type="Pfam" id="PF01370"/>
    </source>
</evidence>
<organism evidence="2 3">
    <name type="scientific">Streptomyces sindenensis</name>
    <dbReference type="NCBI Taxonomy" id="67363"/>
    <lineage>
        <taxon>Bacteria</taxon>
        <taxon>Bacillati</taxon>
        <taxon>Actinomycetota</taxon>
        <taxon>Actinomycetes</taxon>
        <taxon>Kitasatosporales</taxon>
        <taxon>Streptomycetaceae</taxon>
        <taxon>Streptomyces</taxon>
    </lineage>
</organism>
<dbReference type="Gene3D" id="3.40.50.720">
    <property type="entry name" value="NAD(P)-binding Rossmann-like Domain"/>
    <property type="match status" value="1"/>
</dbReference>
<dbReference type="Pfam" id="PF01370">
    <property type="entry name" value="Epimerase"/>
    <property type="match status" value="1"/>
</dbReference>
<dbReference type="InterPro" id="IPR036291">
    <property type="entry name" value="NAD(P)-bd_dom_sf"/>
</dbReference>
<gene>
    <name evidence="2" type="ORF">ACFWSS_30710</name>
</gene>
<proteinExistence type="predicted"/>
<sequence length="112" mass="12039">MRLGIHDHSEDLVDYVIHAAARTREPADAIDVNIAGAKAVLDAVAASHRVRRLVVFSSASVYGDGEAEEAESRDLVAMRQLLESVHGRVPRPFHEFDPGSGGVGWGRVVGRG</sequence>